<dbReference type="Proteomes" id="UP001521222">
    <property type="component" value="Unassembled WGS sequence"/>
</dbReference>
<evidence type="ECO:0000313" key="2">
    <source>
        <dbReference type="Proteomes" id="UP001521222"/>
    </source>
</evidence>
<accession>A0ABR3RMH3</accession>
<keyword evidence="2" id="KW-1185">Reference proteome</keyword>
<gene>
    <name evidence="1" type="primary">ago1_1</name>
    <name evidence="1" type="ORF">SLS59_003420</name>
</gene>
<name>A0ABR3RMH3_9PLEO</name>
<comment type="caution">
    <text evidence="1">The sequence shown here is derived from an EMBL/GenBank/DDBJ whole genome shotgun (WGS) entry which is preliminary data.</text>
</comment>
<protein>
    <submittedName>
        <fullName evidence="1">Protein argonaute</fullName>
    </submittedName>
</protein>
<evidence type="ECO:0000313" key="1">
    <source>
        <dbReference type="EMBL" id="KAL1605618.1"/>
    </source>
</evidence>
<sequence>MVLTIPAALPQRPNNANLYGKHTAIMLNTFNVVKASNTIVHQYDVAFTGVSKDHTIWSDICTTRLGCMSVLVAFGWRHR</sequence>
<dbReference type="EMBL" id="JAKIXB020000009">
    <property type="protein sequence ID" value="KAL1605618.1"/>
    <property type="molecule type" value="Genomic_DNA"/>
</dbReference>
<proteinExistence type="predicted"/>
<organism evidence="1 2">
    <name type="scientific">Nothophoma quercina</name>
    <dbReference type="NCBI Taxonomy" id="749835"/>
    <lineage>
        <taxon>Eukaryota</taxon>
        <taxon>Fungi</taxon>
        <taxon>Dikarya</taxon>
        <taxon>Ascomycota</taxon>
        <taxon>Pezizomycotina</taxon>
        <taxon>Dothideomycetes</taxon>
        <taxon>Pleosporomycetidae</taxon>
        <taxon>Pleosporales</taxon>
        <taxon>Pleosporineae</taxon>
        <taxon>Didymellaceae</taxon>
        <taxon>Nothophoma</taxon>
    </lineage>
</organism>
<reference evidence="1 2" key="1">
    <citation type="submission" date="2024-02" db="EMBL/GenBank/DDBJ databases">
        <title>De novo assembly and annotation of 12 fungi associated with fruit tree decline syndrome in Ontario, Canada.</title>
        <authorList>
            <person name="Sulman M."/>
            <person name="Ellouze W."/>
            <person name="Ilyukhin E."/>
        </authorList>
    </citation>
    <scope>NUCLEOTIDE SEQUENCE [LARGE SCALE GENOMIC DNA]</scope>
    <source>
        <strain evidence="1 2">M97-236</strain>
    </source>
</reference>